<dbReference type="SMART" id="SM01007">
    <property type="entry name" value="Aldolase_II"/>
    <property type="match status" value="1"/>
</dbReference>
<dbReference type="GO" id="GO:0005856">
    <property type="term" value="C:cytoskeleton"/>
    <property type="evidence" value="ECO:0007669"/>
    <property type="project" value="TreeGrafter"/>
</dbReference>
<dbReference type="Proteomes" id="UP001140502">
    <property type="component" value="Unassembled WGS sequence"/>
</dbReference>
<feature type="non-terminal residue" evidence="3">
    <location>
        <position position="225"/>
    </location>
</feature>
<dbReference type="InterPro" id="IPR036409">
    <property type="entry name" value="Aldolase_II/adducin_N_sf"/>
</dbReference>
<feature type="compositionally biased region" description="Polar residues" evidence="1">
    <location>
        <begin position="1"/>
        <end position="19"/>
    </location>
</feature>
<accession>A0A9W8TA70</accession>
<evidence type="ECO:0000313" key="3">
    <source>
        <dbReference type="EMBL" id="KAJ4307950.1"/>
    </source>
</evidence>
<comment type="caution">
    <text evidence="3">The sequence shown here is derived from an EMBL/GenBank/DDBJ whole genome shotgun (WGS) entry which is preliminary data.</text>
</comment>
<dbReference type="EMBL" id="JAPEUR010000600">
    <property type="protein sequence ID" value="KAJ4307950.1"/>
    <property type="molecule type" value="Genomic_DNA"/>
</dbReference>
<reference evidence="3" key="1">
    <citation type="submission" date="2022-10" db="EMBL/GenBank/DDBJ databases">
        <title>Tapping the CABI collections for fungal endophytes: first genome assemblies for Collariella, Neodidymelliopsis, Ascochyta clinopodiicola, Didymella pomorum, Didymosphaeria variabile, Neocosmospora piperis and Neocucurbitaria cava.</title>
        <authorList>
            <person name="Hill R."/>
        </authorList>
    </citation>
    <scope>NUCLEOTIDE SEQUENCE</scope>
    <source>
        <strain evidence="3">IMI 366586</strain>
    </source>
</reference>
<feature type="region of interest" description="Disordered" evidence="1">
    <location>
        <begin position="1"/>
        <end position="39"/>
    </location>
</feature>
<dbReference type="InterPro" id="IPR001303">
    <property type="entry name" value="Aldolase_II/adducin_N"/>
</dbReference>
<feature type="domain" description="Class II aldolase/adducin N-terminal" evidence="2">
    <location>
        <begin position="67"/>
        <end position="225"/>
    </location>
</feature>
<sequence length="225" mass="24620">MSSTTLTTTKVAPSGTLSIKPQEASHTAHGNELKDKTPLQAMSHGDVVLRGIPTHPDFASHRKWQLEHMAAAFRHWHREGYVEGMSGHISVRDPEFPNAFWTNPLGRHFGLLKVSDMILVNLDGGIIGGNRSRPPNTAGFLIHASVHKARPDTHAICHSHSIHGKAWSVFGRRLEMLTQDACKFRGDAHSVYNSYGGVVLGSEEGDRIAAALGPRGKGCILRNHH</sequence>
<dbReference type="GO" id="GO:0051015">
    <property type="term" value="F:actin filament binding"/>
    <property type="evidence" value="ECO:0007669"/>
    <property type="project" value="TreeGrafter"/>
</dbReference>
<dbReference type="PANTHER" id="PTHR10672:SF25">
    <property type="entry name" value="MEIOTICALLY UP-REGULATED GENE 14 PROTEIN"/>
    <property type="match status" value="1"/>
</dbReference>
<dbReference type="Gene3D" id="3.40.225.10">
    <property type="entry name" value="Class II aldolase/adducin N-terminal domain"/>
    <property type="match status" value="1"/>
</dbReference>
<gene>
    <name evidence="3" type="ORF">N0V84_012389</name>
</gene>
<dbReference type="AlphaFoldDB" id="A0A9W8TA70"/>
<dbReference type="PANTHER" id="PTHR10672">
    <property type="entry name" value="ADDUCIN"/>
    <property type="match status" value="1"/>
</dbReference>
<dbReference type="Pfam" id="PF00596">
    <property type="entry name" value="Aldolase_II"/>
    <property type="match status" value="1"/>
</dbReference>
<dbReference type="InterPro" id="IPR051017">
    <property type="entry name" value="Aldolase-II_Adducin_sf"/>
</dbReference>
<evidence type="ECO:0000259" key="2">
    <source>
        <dbReference type="SMART" id="SM01007"/>
    </source>
</evidence>
<protein>
    <recommendedName>
        <fullName evidence="2">Class II aldolase/adducin N-terminal domain-containing protein</fullName>
    </recommendedName>
</protein>
<evidence type="ECO:0000256" key="1">
    <source>
        <dbReference type="SAM" id="MobiDB-lite"/>
    </source>
</evidence>
<dbReference type="SUPFAM" id="SSF53639">
    <property type="entry name" value="AraD/HMP-PK domain-like"/>
    <property type="match status" value="1"/>
</dbReference>
<organism evidence="3 4">
    <name type="scientific">Fusarium piperis</name>
    <dbReference type="NCBI Taxonomy" id="1435070"/>
    <lineage>
        <taxon>Eukaryota</taxon>
        <taxon>Fungi</taxon>
        <taxon>Dikarya</taxon>
        <taxon>Ascomycota</taxon>
        <taxon>Pezizomycotina</taxon>
        <taxon>Sordariomycetes</taxon>
        <taxon>Hypocreomycetidae</taxon>
        <taxon>Hypocreales</taxon>
        <taxon>Nectriaceae</taxon>
        <taxon>Fusarium</taxon>
        <taxon>Fusarium solani species complex</taxon>
    </lineage>
</organism>
<name>A0A9W8TA70_9HYPO</name>
<dbReference type="OrthoDB" id="3238794at2759"/>
<dbReference type="FunFam" id="3.40.225.10:FF:000009">
    <property type="entry name" value="Class II aldolase/adducin N-terminal"/>
    <property type="match status" value="1"/>
</dbReference>
<keyword evidence="4" id="KW-1185">Reference proteome</keyword>
<evidence type="ECO:0000313" key="4">
    <source>
        <dbReference type="Proteomes" id="UP001140502"/>
    </source>
</evidence>
<proteinExistence type="predicted"/>